<name>A0AA40DMH2_9PEZI</name>
<dbReference type="Proteomes" id="UP001172102">
    <property type="component" value="Unassembled WGS sequence"/>
</dbReference>
<feature type="transmembrane region" description="Helical" evidence="1">
    <location>
        <begin position="54"/>
        <end position="75"/>
    </location>
</feature>
<keyword evidence="3" id="KW-1185">Reference proteome</keyword>
<organism evidence="2 3">
    <name type="scientific">Lasiosphaeris hirsuta</name>
    <dbReference type="NCBI Taxonomy" id="260670"/>
    <lineage>
        <taxon>Eukaryota</taxon>
        <taxon>Fungi</taxon>
        <taxon>Dikarya</taxon>
        <taxon>Ascomycota</taxon>
        <taxon>Pezizomycotina</taxon>
        <taxon>Sordariomycetes</taxon>
        <taxon>Sordariomycetidae</taxon>
        <taxon>Sordariales</taxon>
        <taxon>Lasiosphaeriaceae</taxon>
        <taxon>Lasiosphaeris</taxon>
    </lineage>
</organism>
<evidence type="ECO:0000313" key="2">
    <source>
        <dbReference type="EMBL" id="KAK0708620.1"/>
    </source>
</evidence>
<gene>
    <name evidence="2" type="ORF">B0H67DRAFT_590789</name>
</gene>
<comment type="caution">
    <text evidence="2">The sequence shown here is derived from an EMBL/GenBank/DDBJ whole genome shotgun (WGS) entry which is preliminary data.</text>
</comment>
<dbReference type="EMBL" id="JAUKUA010000006">
    <property type="protein sequence ID" value="KAK0708620.1"/>
    <property type="molecule type" value="Genomic_DNA"/>
</dbReference>
<keyword evidence="1" id="KW-1133">Transmembrane helix</keyword>
<dbReference type="AlphaFoldDB" id="A0AA40DMH2"/>
<sequence length="172" mass="18957">MAMGFGGGGACTGIGLAGRVGVMSAMASPRARPRKLNRSMLERPRNGMFILTDYWWVGLGGLWLLSIWGLGLPGIRMPVGLYMCFNPGDLIVSIFDEMTVGGSDRYLDRVVFVIVIVRRAHAGVRQKMGLRCVMVRGNKSNRPANSIKCRDHDVVWGISCNSKEARKEKKID</sequence>
<evidence type="ECO:0000256" key="1">
    <source>
        <dbReference type="SAM" id="Phobius"/>
    </source>
</evidence>
<evidence type="ECO:0000313" key="3">
    <source>
        <dbReference type="Proteomes" id="UP001172102"/>
    </source>
</evidence>
<proteinExistence type="predicted"/>
<keyword evidence="1" id="KW-0812">Transmembrane</keyword>
<protein>
    <submittedName>
        <fullName evidence="2">Uncharacterized protein</fullName>
    </submittedName>
</protein>
<accession>A0AA40DMH2</accession>
<keyword evidence="1" id="KW-0472">Membrane</keyword>
<reference evidence="2" key="1">
    <citation type="submission" date="2023-06" db="EMBL/GenBank/DDBJ databases">
        <title>Genome-scale phylogeny and comparative genomics of the fungal order Sordariales.</title>
        <authorList>
            <consortium name="Lawrence Berkeley National Laboratory"/>
            <person name="Hensen N."/>
            <person name="Bonometti L."/>
            <person name="Westerberg I."/>
            <person name="Brannstrom I.O."/>
            <person name="Guillou S."/>
            <person name="Cros-Aarteil S."/>
            <person name="Calhoun S."/>
            <person name="Haridas S."/>
            <person name="Kuo A."/>
            <person name="Mondo S."/>
            <person name="Pangilinan J."/>
            <person name="Riley R."/>
            <person name="Labutti K."/>
            <person name="Andreopoulos B."/>
            <person name="Lipzen A."/>
            <person name="Chen C."/>
            <person name="Yanf M."/>
            <person name="Daum C."/>
            <person name="Ng V."/>
            <person name="Clum A."/>
            <person name="Steindorff A."/>
            <person name="Ohm R."/>
            <person name="Martin F."/>
            <person name="Silar P."/>
            <person name="Natvig D."/>
            <person name="Lalanne C."/>
            <person name="Gautier V."/>
            <person name="Ament-Velasquez S.L."/>
            <person name="Kruys A."/>
            <person name="Hutchinson M.I."/>
            <person name="Powell A.J."/>
            <person name="Barry K."/>
            <person name="Miller A.N."/>
            <person name="Grigoriev I.V."/>
            <person name="Debuchy R."/>
            <person name="Gladieux P."/>
            <person name="Thoren M.H."/>
            <person name="Johannesson H."/>
        </authorList>
    </citation>
    <scope>NUCLEOTIDE SEQUENCE</scope>
    <source>
        <strain evidence="2">SMH4607-1</strain>
    </source>
</reference>